<dbReference type="InterPro" id="IPR015661">
    <property type="entry name" value="Bub1/Mad3"/>
</dbReference>
<evidence type="ECO:0000256" key="1">
    <source>
        <dbReference type="SAM" id="Coils"/>
    </source>
</evidence>
<dbReference type="GO" id="GO:0000776">
    <property type="term" value="C:kinetochore"/>
    <property type="evidence" value="ECO:0007669"/>
    <property type="project" value="UniProtKB-ARBA"/>
</dbReference>
<sequence>MDKSVFTAGQTSTSVTEGGILSSQSGTQEDRVGQNTMQPDGVQVMYCKELVYGSDGEFTFEELRAQHYYKKINEKFQNLNKVKEELQLQIEQKKELIKGRTNAIQHQQPDVPQHSHQTTVVSSAPVPTEAAPFKIYCEPEASNSSYMRNSIINRENMGQGTTGVKQSSQASKSFSTYGENVGSEKHIEKPNTRSSTMSLKSLKLPTSILKCRQSAPACSNEKDASLSRPEEAIINGHCNKTLCRSPEDTFDFVRAAQLASTPFGGPGRQNPSQREQMGAHESLNKTDSFSFKEPNSEPRAGTNKLSPIQEISHEWGYNSLASTHPLQPESKGKATALSGIPEVIQPLTRQTVSAPALAETKTENPCSLDVRKALLNNVDLRSTANFSRKVGPLPDPDDLQLDGKTLFFLKKMGDQGMRLYFSSGGSVLVKVDESTVPWDFYISSQLKARLPADHKHGHAQSTCYLYENGSFTLWKVPQGQTIQDLLEDQVDRLHVPLLTIRLLEMVKQMHSCRLVHGALRPETLMVCHSCEDSVICMDFSNSLDLELQTDVKTVQSLPSAQDYIKQGLLLPSASPYKVDLCGIAEIVHLLLFGKNMKIIKEASCWTLADDCGPLDWQRILDPSNLLDPLWQDFFHNLLNPGDNSTEFILTNLINNLKNTVYEDLECQFSL</sequence>
<dbReference type="GO" id="GO:0004672">
    <property type="term" value="F:protein kinase activity"/>
    <property type="evidence" value="ECO:0007669"/>
    <property type="project" value="TreeGrafter"/>
</dbReference>
<keyword evidence="1" id="KW-0175">Coiled coil</keyword>
<reference evidence="3 4" key="1">
    <citation type="submission" date="2021-06" db="EMBL/GenBank/DDBJ databases">
        <title>Chromosome-level genome assembly of the red-tail catfish (Hemibagrus wyckioides).</title>
        <authorList>
            <person name="Shao F."/>
        </authorList>
    </citation>
    <scope>NUCLEOTIDE SEQUENCE [LARGE SCALE GENOMIC DNA]</scope>
    <source>
        <strain evidence="3">EC202008001</strain>
        <tissue evidence="3">Blood</tissue>
    </source>
</reference>
<dbReference type="Proteomes" id="UP000824219">
    <property type="component" value="Linkage Group LG25"/>
</dbReference>
<feature type="region of interest" description="Disordered" evidence="2">
    <location>
        <begin position="157"/>
        <end position="200"/>
    </location>
</feature>
<dbReference type="GO" id="GO:0051754">
    <property type="term" value="P:meiotic sister chromatid cohesion, centromeric"/>
    <property type="evidence" value="ECO:0007669"/>
    <property type="project" value="TreeGrafter"/>
</dbReference>
<evidence type="ECO:0000313" key="4">
    <source>
        <dbReference type="Proteomes" id="UP000824219"/>
    </source>
</evidence>
<dbReference type="PANTHER" id="PTHR14030:SF25">
    <property type="entry name" value="MITOTIC CHECKPOINT SERINE_THREONINE-PROTEIN KINASE BUB1 BETA"/>
    <property type="match status" value="1"/>
</dbReference>
<feature type="compositionally biased region" description="Polar residues" evidence="2">
    <location>
        <begin position="7"/>
        <end position="36"/>
    </location>
</feature>
<feature type="compositionally biased region" description="Basic and acidic residues" evidence="2">
    <location>
        <begin position="182"/>
        <end position="191"/>
    </location>
</feature>
<feature type="region of interest" description="Disordered" evidence="2">
    <location>
        <begin position="1"/>
        <end position="36"/>
    </location>
</feature>
<dbReference type="GO" id="GO:0007094">
    <property type="term" value="P:mitotic spindle assembly checkpoint signaling"/>
    <property type="evidence" value="ECO:0007669"/>
    <property type="project" value="InterPro"/>
</dbReference>
<feature type="coiled-coil region" evidence="1">
    <location>
        <begin position="69"/>
        <end position="103"/>
    </location>
</feature>
<dbReference type="PANTHER" id="PTHR14030">
    <property type="entry name" value="MITOTIC CHECKPOINT SERINE/THREONINE-PROTEIN KINASE BUB1"/>
    <property type="match status" value="1"/>
</dbReference>
<dbReference type="OrthoDB" id="248495at2759"/>
<dbReference type="SUPFAM" id="SSF56112">
    <property type="entry name" value="Protein kinase-like (PK-like)"/>
    <property type="match status" value="1"/>
</dbReference>
<keyword evidence="4" id="KW-1185">Reference proteome</keyword>
<dbReference type="InterPro" id="IPR011009">
    <property type="entry name" value="Kinase-like_dom_sf"/>
</dbReference>
<comment type="caution">
    <text evidence="3">The sequence shown here is derived from an EMBL/GenBank/DDBJ whole genome shotgun (WGS) entry which is preliminary data.</text>
</comment>
<organism evidence="3 4">
    <name type="scientific">Hemibagrus wyckioides</name>
    <dbReference type="NCBI Taxonomy" id="337641"/>
    <lineage>
        <taxon>Eukaryota</taxon>
        <taxon>Metazoa</taxon>
        <taxon>Chordata</taxon>
        <taxon>Craniata</taxon>
        <taxon>Vertebrata</taxon>
        <taxon>Euteleostomi</taxon>
        <taxon>Actinopterygii</taxon>
        <taxon>Neopterygii</taxon>
        <taxon>Teleostei</taxon>
        <taxon>Ostariophysi</taxon>
        <taxon>Siluriformes</taxon>
        <taxon>Bagridae</taxon>
        <taxon>Hemibagrus</taxon>
    </lineage>
</organism>
<gene>
    <name evidence="3" type="ORF">KOW79_020026</name>
</gene>
<proteinExistence type="predicted"/>
<dbReference type="AlphaFoldDB" id="A0A9D3N8I7"/>
<dbReference type="EMBL" id="JAHKSW010000025">
    <property type="protein sequence ID" value="KAG7316485.1"/>
    <property type="molecule type" value="Genomic_DNA"/>
</dbReference>
<protein>
    <submittedName>
        <fullName evidence="3">Uncharacterized protein</fullName>
    </submittedName>
</protein>
<dbReference type="GO" id="GO:0005634">
    <property type="term" value="C:nucleus"/>
    <property type="evidence" value="ECO:0007669"/>
    <property type="project" value="TreeGrafter"/>
</dbReference>
<name>A0A9D3N8I7_9TELE</name>
<accession>A0A9D3N8I7</accession>
<feature type="region of interest" description="Disordered" evidence="2">
    <location>
        <begin position="260"/>
        <end position="303"/>
    </location>
</feature>
<feature type="compositionally biased region" description="Polar residues" evidence="2">
    <location>
        <begin position="157"/>
        <end position="178"/>
    </location>
</feature>
<evidence type="ECO:0000313" key="3">
    <source>
        <dbReference type="EMBL" id="KAG7316485.1"/>
    </source>
</evidence>
<dbReference type="Gene3D" id="1.10.510.10">
    <property type="entry name" value="Transferase(Phosphotransferase) domain 1"/>
    <property type="match status" value="1"/>
</dbReference>
<evidence type="ECO:0000256" key="2">
    <source>
        <dbReference type="SAM" id="MobiDB-lite"/>
    </source>
</evidence>